<organism evidence="3 5">
    <name type="scientific">Methylovulum psychrotolerans</name>
    <dbReference type="NCBI Taxonomy" id="1704499"/>
    <lineage>
        <taxon>Bacteria</taxon>
        <taxon>Pseudomonadati</taxon>
        <taxon>Pseudomonadota</taxon>
        <taxon>Gammaproteobacteria</taxon>
        <taxon>Methylococcales</taxon>
        <taxon>Methylococcaceae</taxon>
        <taxon>Methylovulum</taxon>
    </lineage>
</organism>
<dbReference type="Pfam" id="PF11191">
    <property type="entry name" value="DUF2782"/>
    <property type="match status" value="1"/>
</dbReference>
<protein>
    <recommendedName>
        <fullName evidence="7">DUF2782 domain-containing protein</fullName>
    </recommendedName>
</protein>
<accession>A0A1Z4BXP6</accession>
<feature type="compositionally biased region" description="Pro residues" evidence="1">
    <location>
        <begin position="21"/>
        <end position="36"/>
    </location>
</feature>
<evidence type="ECO:0000313" key="4">
    <source>
        <dbReference type="EMBL" id="POZ51821.1"/>
    </source>
</evidence>
<evidence type="ECO:0000313" key="5">
    <source>
        <dbReference type="Proteomes" id="UP000197019"/>
    </source>
</evidence>
<dbReference type="EMBL" id="CP022129">
    <property type="protein sequence ID" value="ASF46074.1"/>
    <property type="molecule type" value="Genomic_DNA"/>
</dbReference>
<evidence type="ECO:0000256" key="2">
    <source>
        <dbReference type="SAM" id="SignalP"/>
    </source>
</evidence>
<reference evidence="4 6" key="2">
    <citation type="submission" date="2017-11" db="EMBL/GenBank/DDBJ databases">
        <title>Draft Genome Sequence of Methylobacter psychrotolerans Sph1T, an Obligate Methanotroph from Low-Temperature Environments.</title>
        <authorList>
            <person name="Oshkin I.Y."/>
            <person name="Miroshnikov K."/>
            <person name="Belova S.E."/>
            <person name="Korzhenkov A."/>
            <person name="Toshchakov S.V."/>
            <person name="Dedysh S.N."/>
        </authorList>
    </citation>
    <scope>NUCLEOTIDE SEQUENCE [LARGE SCALE GENOMIC DNA]</scope>
    <source>
        <strain evidence="4 6">Sph1</strain>
    </source>
</reference>
<dbReference type="RefSeq" id="WP_088618948.1">
    <property type="nucleotide sequence ID" value="NZ_CP022129.1"/>
</dbReference>
<dbReference type="OrthoDB" id="5296182at2"/>
<dbReference type="Proteomes" id="UP000237423">
    <property type="component" value="Unassembled WGS sequence"/>
</dbReference>
<evidence type="ECO:0000313" key="6">
    <source>
        <dbReference type="Proteomes" id="UP000237423"/>
    </source>
</evidence>
<dbReference type="Proteomes" id="UP000197019">
    <property type="component" value="Chromosome"/>
</dbReference>
<reference evidence="3 5" key="1">
    <citation type="submission" date="2017-06" db="EMBL/GenBank/DDBJ databases">
        <title>Genome Sequencing of the methanotroph Methylovulum psychrotolerants str. HV10-M2 isolated from a high-altitude environment.</title>
        <authorList>
            <person name="Mateos-Rivera A."/>
        </authorList>
    </citation>
    <scope>NUCLEOTIDE SEQUENCE [LARGE SCALE GENOMIC DNA]</scope>
    <source>
        <strain evidence="3 5">HV10_M2</strain>
    </source>
</reference>
<feature type="region of interest" description="Disordered" evidence="1">
    <location>
        <begin position="20"/>
        <end position="46"/>
    </location>
</feature>
<dbReference type="Gene3D" id="2.20.130.30">
    <property type="entry name" value="Protein of unknown function DUF2782"/>
    <property type="match status" value="1"/>
</dbReference>
<evidence type="ECO:0000256" key="1">
    <source>
        <dbReference type="SAM" id="MobiDB-lite"/>
    </source>
</evidence>
<feature type="chain" id="PRO_5036031030" description="DUF2782 domain-containing protein" evidence="2">
    <location>
        <begin position="19"/>
        <end position="113"/>
    </location>
</feature>
<dbReference type="KEGG" id="mpsy:CEK71_08265"/>
<evidence type="ECO:0000313" key="3">
    <source>
        <dbReference type="EMBL" id="ASF46074.1"/>
    </source>
</evidence>
<sequence length="113" mass="13040">MRRLILLFLTVYPLYTLAEDTPPPTPENVPDVPEPPAQVESGENMEPEITILRSGKKIIQEYRRGGRLYMIKIVPDIGPAYYFLDNNGDGLFDSRNSDLDRGSHVNMWKLFEW</sequence>
<keyword evidence="2" id="KW-0732">Signal</keyword>
<proteinExistence type="predicted"/>
<name>A0A1Z4BXP6_9GAMM</name>
<dbReference type="AlphaFoldDB" id="A0A1Z4BXP6"/>
<gene>
    <name evidence="4" type="ORF">AADEFJLK_02037</name>
    <name evidence="3" type="ORF">CEK71_08265</name>
</gene>
<dbReference type="InterPro" id="IPR021357">
    <property type="entry name" value="DUF2782"/>
</dbReference>
<evidence type="ECO:0008006" key="7">
    <source>
        <dbReference type="Google" id="ProtNLM"/>
    </source>
</evidence>
<keyword evidence="5" id="KW-1185">Reference proteome</keyword>
<feature type="signal peptide" evidence="2">
    <location>
        <begin position="1"/>
        <end position="18"/>
    </location>
</feature>
<dbReference type="EMBL" id="PGFZ01000004">
    <property type="protein sequence ID" value="POZ51821.1"/>
    <property type="molecule type" value="Genomic_DNA"/>
</dbReference>